<proteinExistence type="predicted"/>
<dbReference type="Proteomes" id="UP001556196">
    <property type="component" value="Unassembled WGS sequence"/>
</dbReference>
<sequence>MTDHKQTLDASMPTIPSDKSDVAPAMTPERAAHLRNLNQVKKNFVEMLACKFSPGTKPRY</sequence>
<evidence type="ECO:0000313" key="2">
    <source>
        <dbReference type="EMBL" id="MEW9807025.1"/>
    </source>
</evidence>
<dbReference type="RefSeq" id="WP_367724146.1">
    <property type="nucleotide sequence ID" value="NZ_JBFOCH010000003.1"/>
</dbReference>
<protein>
    <submittedName>
        <fullName evidence="2">Uncharacterized protein</fullName>
    </submittedName>
</protein>
<dbReference type="EMBL" id="JBFOCI010000003">
    <property type="protein sequence ID" value="MEW9807025.1"/>
    <property type="molecule type" value="Genomic_DNA"/>
</dbReference>
<organism evidence="2 3">
    <name type="scientific">Mesorhizobium marinum</name>
    <dbReference type="NCBI Taxonomy" id="3228790"/>
    <lineage>
        <taxon>Bacteria</taxon>
        <taxon>Pseudomonadati</taxon>
        <taxon>Pseudomonadota</taxon>
        <taxon>Alphaproteobacteria</taxon>
        <taxon>Hyphomicrobiales</taxon>
        <taxon>Phyllobacteriaceae</taxon>
        <taxon>Mesorhizobium</taxon>
    </lineage>
</organism>
<evidence type="ECO:0000313" key="3">
    <source>
        <dbReference type="Proteomes" id="UP001556196"/>
    </source>
</evidence>
<name>A0ABV3R1W2_9HYPH</name>
<gene>
    <name evidence="2" type="ORF">ABUE31_13620</name>
</gene>
<reference evidence="2 3" key="1">
    <citation type="submission" date="2024-06" db="EMBL/GenBank/DDBJ databases">
        <authorList>
            <person name="Tuo L."/>
        </authorList>
    </citation>
    <scope>NUCLEOTIDE SEQUENCE [LARGE SCALE GENOMIC DNA]</scope>
    <source>
        <strain evidence="2 3">ZMM04-5</strain>
    </source>
</reference>
<evidence type="ECO:0000256" key="1">
    <source>
        <dbReference type="SAM" id="MobiDB-lite"/>
    </source>
</evidence>
<keyword evidence="3" id="KW-1185">Reference proteome</keyword>
<comment type="caution">
    <text evidence="2">The sequence shown here is derived from an EMBL/GenBank/DDBJ whole genome shotgun (WGS) entry which is preliminary data.</text>
</comment>
<feature type="region of interest" description="Disordered" evidence="1">
    <location>
        <begin position="1"/>
        <end position="28"/>
    </location>
</feature>
<accession>A0ABV3R1W2</accession>